<evidence type="ECO:0000313" key="2">
    <source>
        <dbReference type="Proteomes" id="UP000608154"/>
    </source>
</evidence>
<evidence type="ECO:0000313" key="1">
    <source>
        <dbReference type="EMBL" id="GGC02131.1"/>
    </source>
</evidence>
<dbReference type="AlphaFoldDB" id="A0A916X4L4"/>
<gene>
    <name evidence="1" type="ORF">GCM10011494_20820</name>
</gene>
<name>A0A916X4L4_9SPHN</name>
<protein>
    <submittedName>
        <fullName evidence="1">Uncharacterized protein</fullName>
    </submittedName>
</protein>
<accession>A0A916X4L4</accession>
<organism evidence="1 2">
    <name type="scientific">Novosphingobium endophyticum</name>
    <dbReference type="NCBI Taxonomy" id="1955250"/>
    <lineage>
        <taxon>Bacteria</taxon>
        <taxon>Pseudomonadati</taxon>
        <taxon>Pseudomonadota</taxon>
        <taxon>Alphaproteobacteria</taxon>
        <taxon>Sphingomonadales</taxon>
        <taxon>Sphingomonadaceae</taxon>
        <taxon>Novosphingobium</taxon>
    </lineage>
</organism>
<dbReference type="Proteomes" id="UP000608154">
    <property type="component" value="Unassembled WGS sequence"/>
</dbReference>
<reference evidence="1" key="1">
    <citation type="journal article" date="2014" name="Int. J. Syst. Evol. Microbiol.">
        <title>Complete genome sequence of Corynebacterium casei LMG S-19264T (=DSM 44701T), isolated from a smear-ripened cheese.</title>
        <authorList>
            <consortium name="US DOE Joint Genome Institute (JGI-PGF)"/>
            <person name="Walter F."/>
            <person name="Albersmeier A."/>
            <person name="Kalinowski J."/>
            <person name="Ruckert C."/>
        </authorList>
    </citation>
    <scope>NUCLEOTIDE SEQUENCE</scope>
    <source>
        <strain evidence="1">CGMCC 1.15095</strain>
    </source>
</reference>
<proteinExistence type="predicted"/>
<comment type="caution">
    <text evidence="1">The sequence shown here is derived from an EMBL/GenBank/DDBJ whole genome shotgun (WGS) entry which is preliminary data.</text>
</comment>
<keyword evidence="2" id="KW-1185">Reference proteome</keyword>
<sequence>MLPVAAFLGSSIPAGACIPPTMDVVNRISSVIVEGEFVISDGGAGAGYIVPKRVKKGKRLTRYEVRWDPHEEEKLQSHEIDCMVSIPESGTSEIFYLFRNSNKMFNIIGRAGR</sequence>
<reference evidence="1" key="2">
    <citation type="submission" date="2020-09" db="EMBL/GenBank/DDBJ databases">
        <authorList>
            <person name="Sun Q."/>
            <person name="Zhou Y."/>
        </authorList>
    </citation>
    <scope>NUCLEOTIDE SEQUENCE</scope>
    <source>
        <strain evidence="1">CGMCC 1.15095</strain>
    </source>
</reference>
<dbReference type="EMBL" id="BMHK01000012">
    <property type="protein sequence ID" value="GGC02131.1"/>
    <property type="molecule type" value="Genomic_DNA"/>
</dbReference>